<dbReference type="OrthoDB" id="10044893at2759"/>
<evidence type="ECO:0000313" key="2">
    <source>
        <dbReference type="Proteomes" id="UP001058974"/>
    </source>
</evidence>
<dbReference type="Gramene" id="Psat07G0030100-T1">
    <property type="protein sequence ID" value="KAI5382837.1"/>
    <property type="gene ID" value="KIW84_070301"/>
</dbReference>
<name>A0A9D4ZRP6_PEA</name>
<comment type="caution">
    <text evidence="1">The sequence shown here is derived from an EMBL/GenBank/DDBJ whole genome shotgun (WGS) entry which is preliminary data.</text>
</comment>
<dbReference type="PROSITE" id="PS00198">
    <property type="entry name" value="4FE4S_FER_1"/>
    <property type="match status" value="1"/>
</dbReference>
<dbReference type="AlphaFoldDB" id="A0A9D4ZRP6"/>
<dbReference type="Proteomes" id="UP001058974">
    <property type="component" value="Chromosome 7"/>
</dbReference>
<dbReference type="Gene3D" id="3.80.10.10">
    <property type="entry name" value="Ribonuclease Inhibitor"/>
    <property type="match status" value="1"/>
</dbReference>
<reference evidence="1 2" key="1">
    <citation type="journal article" date="2022" name="Nat. Genet.">
        <title>Improved pea reference genome and pan-genome highlight genomic features and evolutionary characteristics.</title>
        <authorList>
            <person name="Yang T."/>
            <person name="Liu R."/>
            <person name="Luo Y."/>
            <person name="Hu S."/>
            <person name="Wang D."/>
            <person name="Wang C."/>
            <person name="Pandey M.K."/>
            <person name="Ge S."/>
            <person name="Xu Q."/>
            <person name="Li N."/>
            <person name="Li G."/>
            <person name="Huang Y."/>
            <person name="Saxena R.K."/>
            <person name="Ji Y."/>
            <person name="Li M."/>
            <person name="Yan X."/>
            <person name="He Y."/>
            <person name="Liu Y."/>
            <person name="Wang X."/>
            <person name="Xiang C."/>
            <person name="Varshney R.K."/>
            <person name="Ding H."/>
            <person name="Gao S."/>
            <person name="Zong X."/>
        </authorList>
    </citation>
    <scope>NUCLEOTIDE SEQUENCE [LARGE SCALE GENOMIC DNA]</scope>
    <source>
        <strain evidence="1 2">cv. Zhongwan 6</strain>
    </source>
</reference>
<evidence type="ECO:0008006" key="3">
    <source>
        <dbReference type="Google" id="ProtNLM"/>
    </source>
</evidence>
<dbReference type="EMBL" id="JAMSHJ010000007">
    <property type="protein sequence ID" value="KAI5382837.1"/>
    <property type="molecule type" value="Genomic_DNA"/>
</dbReference>
<dbReference type="InterPro" id="IPR017900">
    <property type="entry name" value="4Fe4S_Fe_S_CS"/>
</dbReference>
<dbReference type="InterPro" id="IPR050648">
    <property type="entry name" value="F-box_LRR-repeat"/>
</dbReference>
<gene>
    <name evidence="1" type="ORF">KIW84_070301</name>
</gene>
<accession>A0A9D4ZRP6</accession>
<dbReference type="SUPFAM" id="SSF52047">
    <property type="entry name" value="RNI-like"/>
    <property type="match status" value="1"/>
</dbReference>
<dbReference type="InterPro" id="IPR032675">
    <property type="entry name" value="LRR_dom_sf"/>
</dbReference>
<protein>
    <recommendedName>
        <fullName evidence="3">F-box protein SKIP28</fullName>
    </recommendedName>
</protein>
<dbReference type="Gramene" id="PSAT_LOCUS33377_t1">
    <property type="protein sequence ID" value="CAL5215212.1"/>
    <property type="gene ID" value="PSAT_LOCUS33377"/>
</dbReference>
<organism evidence="1 2">
    <name type="scientific">Pisum sativum</name>
    <name type="common">Garden pea</name>
    <name type="synonym">Lathyrus oleraceus</name>
    <dbReference type="NCBI Taxonomy" id="3888"/>
    <lineage>
        <taxon>Eukaryota</taxon>
        <taxon>Viridiplantae</taxon>
        <taxon>Streptophyta</taxon>
        <taxon>Embryophyta</taxon>
        <taxon>Tracheophyta</taxon>
        <taxon>Spermatophyta</taxon>
        <taxon>Magnoliopsida</taxon>
        <taxon>eudicotyledons</taxon>
        <taxon>Gunneridae</taxon>
        <taxon>Pentapetalae</taxon>
        <taxon>rosids</taxon>
        <taxon>fabids</taxon>
        <taxon>Fabales</taxon>
        <taxon>Fabaceae</taxon>
        <taxon>Papilionoideae</taxon>
        <taxon>50 kb inversion clade</taxon>
        <taxon>NPAAA clade</taxon>
        <taxon>Hologalegina</taxon>
        <taxon>IRL clade</taxon>
        <taxon>Fabeae</taxon>
        <taxon>Lathyrus</taxon>
    </lineage>
</organism>
<dbReference type="PANTHER" id="PTHR13382:SF16">
    <property type="entry name" value="F-BOX PROTEIN SKIP28"/>
    <property type="match status" value="1"/>
</dbReference>
<dbReference type="PANTHER" id="PTHR13382">
    <property type="entry name" value="MITOCHONDRIAL ATP SYNTHASE COUPLING FACTOR B"/>
    <property type="match status" value="1"/>
</dbReference>
<evidence type="ECO:0000313" key="1">
    <source>
        <dbReference type="EMBL" id="KAI5382837.1"/>
    </source>
</evidence>
<proteinExistence type="predicted"/>
<keyword evidence="2" id="KW-1185">Reference proteome</keyword>
<sequence length="306" mass="34968">MATIAQVVEQDHAPPPHHAMFLVIPYLRVYEVLTMSLVCTSLRDAVNNDVLPWLRIIIETPLNYRLTNETLLKITSKSNGRLQKLALMNCIHITNQGLQRVIEQNPFIKELHIPACTSITPEGVLKAVETLCQRNNCLTTLSINGIYNLQKEHLDILTSKLRENLSLKNMQMQQPIYYHNRSSVSAFECRENHRIIDLEICPKCTEVKMVYDCPKVDCKMKECRGCVFCISRCENCGGCVGSEEPEECACGDIMCLECWLKVPKCSCCNKPYCKQHTNWWCTSTDSSLMCRVCDENSHGYTYTDEL</sequence>
<dbReference type="GO" id="GO:0005737">
    <property type="term" value="C:cytoplasm"/>
    <property type="evidence" value="ECO:0007669"/>
    <property type="project" value="TreeGrafter"/>
</dbReference>